<feature type="region of interest" description="Disordered" evidence="1">
    <location>
        <begin position="59"/>
        <end position="86"/>
    </location>
</feature>
<dbReference type="EMBL" id="WIUZ02000020">
    <property type="protein sequence ID" value="KAF9779293.1"/>
    <property type="molecule type" value="Genomic_DNA"/>
</dbReference>
<reference evidence="2" key="1">
    <citation type="journal article" date="2020" name="Nat. Commun.">
        <title>Large-scale genome sequencing of mycorrhizal fungi provides insights into the early evolution of symbiotic traits.</title>
        <authorList>
            <person name="Miyauchi S."/>
            <person name="Kiss E."/>
            <person name="Kuo A."/>
            <person name="Drula E."/>
            <person name="Kohler A."/>
            <person name="Sanchez-Garcia M."/>
            <person name="Morin E."/>
            <person name="Andreopoulos B."/>
            <person name="Barry K.W."/>
            <person name="Bonito G."/>
            <person name="Buee M."/>
            <person name="Carver A."/>
            <person name="Chen C."/>
            <person name="Cichocki N."/>
            <person name="Clum A."/>
            <person name="Culley D."/>
            <person name="Crous P.W."/>
            <person name="Fauchery L."/>
            <person name="Girlanda M."/>
            <person name="Hayes R.D."/>
            <person name="Keri Z."/>
            <person name="LaButti K."/>
            <person name="Lipzen A."/>
            <person name="Lombard V."/>
            <person name="Magnuson J."/>
            <person name="Maillard F."/>
            <person name="Murat C."/>
            <person name="Nolan M."/>
            <person name="Ohm R.A."/>
            <person name="Pangilinan J."/>
            <person name="Pereira M.F."/>
            <person name="Perotto S."/>
            <person name="Peter M."/>
            <person name="Pfister S."/>
            <person name="Riley R."/>
            <person name="Sitrit Y."/>
            <person name="Stielow J.B."/>
            <person name="Szollosi G."/>
            <person name="Zifcakova L."/>
            <person name="Stursova M."/>
            <person name="Spatafora J.W."/>
            <person name="Tedersoo L."/>
            <person name="Vaario L.M."/>
            <person name="Yamada A."/>
            <person name="Yan M."/>
            <person name="Wang P."/>
            <person name="Xu J."/>
            <person name="Bruns T."/>
            <person name="Baldrian P."/>
            <person name="Vilgalys R."/>
            <person name="Dunand C."/>
            <person name="Henrissat B."/>
            <person name="Grigoriev I.V."/>
            <person name="Hibbett D."/>
            <person name="Nagy L.G."/>
            <person name="Martin F.M."/>
        </authorList>
    </citation>
    <scope>NUCLEOTIDE SEQUENCE</scope>
    <source>
        <strain evidence="2">UH-Tt-Lm1</strain>
    </source>
</reference>
<accession>A0A9P6L216</accession>
<evidence type="ECO:0000313" key="2">
    <source>
        <dbReference type="EMBL" id="KAF9779293.1"/>
    </source>
</evidence>
<organism evidence="2 3">
    <name type="scientific">Thelephora terrestris</name>
    <dbReference type="NCBI Taxonomy" id="56493"/>
    <lineage>
        <taxon>Eukaryota</taxon>
        <taxon>Fungi</taxon>
        <taxon>Dikarya</taxon>
        <taxon>Basidiomycota</taxon>
        <taxon>Agaricomycotina</taxon>
        <taxon>Agaricomycetes</taxon>
        <taxon>Thelephorales</taxon>
        <taxon>Thelephoraceae</taxon>
        <taxon>Thelephora</taxon>
    </lineage>
</organism>
<proteinExistence type="predicted"/>
<dbReference type="InterPro" id="IPR038910">
    <property type="entry name" value="Hua1-like"/>
</dbReference>
<protein>
    <submittedName>
        <fullName evidence="2">Uncharacterized protein</fullName>
    </submittedName>
</protein>
<dbReference type="PANTHER" id="PTHR28031">
    <property type="entry name" value="PROLINE-RICH PROTEIN HUA1"/>
    <property type="match status" value="1"/>
</dbReference>
<dbReference type="Proteomes" id="UP000736335">
    <property type="component" value="Unassembled WGS sequence"/>
</dbReference>
<dbReference type="OrthoDB" id="2405700at2759"/>
<reference evidence="2" key="2">
    <citation type="submission" date="2020-11" db="EMBL/GenBank/DDBJ databases">
        <authorList>
            <consortium name="DOE Joint Genome Institute"/>
            <person name="Kuo A."/>
            <person name="Miyauchi S."/>
            <person name="Kiss E."/>
            <person name="Drula E."/>
            <person name="Kohler A."/>
            <person name="Sanchez-Garcia M."/>
            <person name="Andreopoulos B."/>
            <person name="Barry K.W."/>
            <person name="Bonito G."/>
            <person name="Buee M."/>
            <person name="Carver A."/>
            <person name="Chen C."/>
            <person name="Cichocki N."/>
            <person name="Clum A."/>
            <person name="Culley D."/>
            <person name="Crous P.W."/>
            <person name="Fauchery L."/>
            <person name="Girlanda M."/>
            <person name="Hayes R."/>
            <person name="Keri Z."/>
            <person name="Labutti K."/>
            <person name="Lipzen A."/>
            <person name="Lombard V."/>
            <person name="Magnuson J."/>
            <person name="Maillard F."/>
            <person name="Morin E."/>
            <person name="Murat C."/>
            <person name="Nolan M."/>
            <person name="Ohm R."/>
            <person name="Pangilinan J."/>
            <person name="Pereira M."/>
            <person name="Perotto S."/>
            <person name="Peter M."/>
            <person name="Riley R."/>
            <person name="Sitrit Y."/>
            <person name="Stielow B."/>
            <person name="Szollosi G."/>
            <person name="Zifcakova L."/>
            <person name="Stursova M."/>
            <person name="Spatafora J.W."/>
            <person name="Tedersoo L."/>
            <person name="Vaario L.-M."/>
            <person name="Yamada A."/>
            <person name="Yan M."/>
            <person name="Wang P."/>
            <person name="Xu J."/>
            <person name="Bruns T."/>
            <person name="Baldrian P."/>
            <person name="Vilgalys R."/>
            <person name="Henrissat B."/>
            <person name="Grigoriev I.V."/>
            <person name="Hibbett D."/>
            <person name="Nagy L.G."/>
            <person name="Martin F.M."/>
        </authorList>
    </citation>
    <scope>NUCLEOTIDE SEQUENCE</scope>
    <source>
        <strain evidence="2">UH-Tt-Lm1</strain>
    </source>
</reference>
<evidence type="ECO:0000256" key="1">
    <source>
        <dbReference type="SAM" id="MobiDB-lite"/>
    </source>
</evidence>
<dbReference type="GO" id="GO:0005737">
    <property type="term" value="C:cytoplasm"/>
    <property type="evidence" value="ECO:0007669"/>
    <property type="project" value="TreeGrafter"/>
</dbReference>
<comment type="caution">
    <text evidence="2">The sequence shown here is derived from an EMBL/GenBank/DDBJ whole genome shotgun (WGS) entry which is preliminary data.</text>
</comment>
<evidence type="ECO:0000313" key="3">
    <source>
        <dbReference type="Proteomes" id="UP000736335"/>
    </source>
</evidence>
<feature type="non-terminal residue" evidence="2">
    <location>
        <position position="197"/>
    </location>
</feature>
<feature type="region of interest" description="Disordered" evidence="1">
    <location>
        <begin position="105"/>
        <end position="156"/>
    </location>
</feature>
<gene>
    <name evidence="2" type="ORF">BJ322DRAFT_1013451</name>
</gene>
<feature type="compositionally biased region" description="Pro residues" evidence="1">
    <location>
        <begin position="113"/>
        <end position="127"/>
    </location>
</feature>
<dbReference type="AlphaFoldDB" id="A0A9P6L216"/>
<keyword evidence="3" id="KW-1185">Reference proteome</keyword>
<dbReference type="PANTHER" id="PTHR28031:SF1">
    <property type="entry name" value="PROLINE-RICH PROTEIN HUA1"/>
    <property type="match status" value="1"/>
</dbReference>
<name>A0A9P6L216_9AGAM</name>
<sequence length="197" mass="21689">RPTQTPVPGHPLLRNGKTLVYPGNYECHKCGNTGYKSHDPFHPCRKCWEKYSIPYSESTLHSNMGPGQSLNQRPLLQSTPMDPSLNRSRSITAIANQVWNDFSSRPSHSAWNPPAPSPSALPSPPHPQYTQDTTPVNGGMSHTYLDSVPPPVSRRPGDLRTVGRLCSNCIGLGWTLGHFMGLGNKTCNVCRGSGRRY</sequence>